<dbReference type="VEuPathDB" id="FungiDB:PABG_00208"/>
<comment type="caution">
    <text evidence="2">The sequence shown here is derived from an EMBL/GenBank/DDBJ whole genome shotgun (WGS) entry which is preliminary data.</text>
</comment>
<accession>A0A1D2JF21</accession>
<protein>
    <submittedName>
        <fullName evidence="2">Uncharacterized protein</fullName>
    </submittedName>
</protein>
<name>A0A1D2JF21_PARBR</name>
<dbReference type="AlphaFoldDB" id="A0A1D2JF21"/>
<feature type="transmembrane region" description="Helical" evidence="1">
    <location>
        <begin position="154"/>
        <end position="178"/>
    </location>
</feature>
<gene>
    <name evidence="2" type="ORF">ACO22_03733</name>
</gene>
<evidence type="ECO:0000313" key="2">
    <source>
        <dbReference type="EMBL" id="ODH29463.1"/>
    </source>
</evidence>
<dbReference type="Proteomes" id="UP000242814">
    <property type="component" value="Unassembled WGS sequence"/>
</dbReference>
<reference evidence="2 3" key="1">
    <citation type="submission" date="2016-06" db="EMBL/GenBank/DDBJ databases">
        <authorList>
            <person name="Kjaerup R.B."/>
            <person name="Dalgaard T.S."/>
            <person name="Juul-Madsen H.R."/>
        </authorList>
    </citation>
    <scope>NUCLEOTIDE SEQUENCE [LARGE SCALE GENOMIC DNA]</scope>
    <source>
        <strain evidence="2 3">Pb300</strain>
    </source>
</reference>
<keyword evidence="1" id="KW-0812">Transmembrane</keyword>
<evidence type="ECO:0000313" key="3">
    <source>
        <dbReference type="Proteomes" id="UP000242814"/>
    </source>
</evidence>
<evidence type="ECO:0000256" key="1">
    <source>
        <dbReference type="SAM" id="Phobius"/>
    </source>
</evidence>
<proteinExistence type="predicted"/>
<organism evidence="2 3">
    <name type="scientific">Paracoccidioides brasiliensis</name>
    <dbReference type="NCBI Taxonomy" id="121759"/>
    <lineage>
        <taxon>Eukaryota</taxon>
        <taxon>Fungi</taxon>
        <taxon>Dikarya</taxon>
        <taxon>Ascomycota</taxon>
        <taxon>Pezizomycotina</taxon>
        <taxon>Eurotiomycetes</taxon>
        <taxon>Eurotiomycetidae</taxon>
        <taxon>Onygenales</taxon>
        <taxon>Ajellomycetaceae</taxon>
        <taxon>Paracoccidioides</taxon>
    </lineage>
</organism>
<sequence length="218" mass="24580">MTSPTRELISPRHYGLEHHAEHRQLKQPLAMPIRRLRCKVLQFYPTTHMPSSGATTRQELNKLAEEHLEHDLQPSDCDRLNSAVSKLGTHTTVGSLVGIGLGMYMAYRVRRVRMDMFTAFRIVEKPTHVQFASGRIEMVPDLTPFLRPTLLGDIATFGLFAAGGLFIGGEAGLLCGVYSARRTLVKDLESKLRIERAFARLRADILQRQAECLGRREV</sequence>
<feature type="transmembrane region" description="Helical" evidence="1">
    <location>
        <begin position="87"/>
        <end position="107"/>
    </location>
</feature>
<keyword evidence="1" id="KW-0472">Membrane</keyword>
<keyword evidence="1" id="KW-1133">Transmembrane helix</keyword>
<dbReference type="EMBL" id="LZYO01000134">
    <property type="protein sequence ID" value="ODH29463.1"/>
    <property type="molecule type" value="Genomic_DNA"/>
</dbReference>
<dbReference type="VEuPathDB" id="FungiDB:PADG_02609"/>